<dbReference type="Proteomes" id="UP000185860">
    <property type="component" value="Unassembled WGS sequence"/>
</dbReference>
<gene>
    <name evidence="8" type="ORF">NIES2119_20500</name>
</gene>
<dbReference type="SUPFAM" id="SSF103088">
    <property type="entry name" value="OmpA-like"/>
    <property type="match status" value="1"/>
</dbReference>
<accession>A0A1U7IEP6</accession>
<dbReference type="Pfam" id="PF00691">
    <property type="entry name" value="OmpA"/>
    <property type="match status" value="1"/>
</dbReference>
<keyword evidence="5" id="KW-1133">Transmembrane helix</keyword>
<dbReference type="InterPro" id="IPR007055">
    <property type="entry name" value="BON_dom"/>
</dbReference>
<dbReference type="PRINTS" id="PR01021">
    <property type="entry name" value="OMPADOMAIN"/>
</dbReference>
<comment type="caution">
    <text evidence="8">The sequence shown here is derived from an EMBL/GenBank/DDBJ whole genome shotgun (WGS) entry which is preliminary data.</text>
</comment>
<dbReference type="STRING" id="454136.NIES2119_20500"/>
<keyword evidence="5" id="KW-0812">Transmembrane</keyword>
<evidence type="ECO:0000256" key="2">
    <source>
        <dbReference type="ARBA" id="ARBA00023136"/>
    </source>
</evidence>
<feature type="domain" description="BON" evidence="6">
    <location>
        <begin position="406"/>
        <end position="474"/>
    </location>
</feature>
<dbReference type="Gene3D" id="3.30.1330.60">
    <property type="entry name" value="OmpA-like domain"/>
    <property type="match status" value="1"/>
</dbReference>
<dbReference type="PROSITE" id="PS50914">
    <property type="entry name" value="BON"/>
    <property type="match status" value="2"/>
</dbReference>
<dbReference type="InterPro" id="IPR006665">
    <property type="entry name" value="OmpA-like"/>
</dbReference>
<dbReference type="InterPro" id="IPR050330">
    <property type="entry name" value="Bact_OuterMem_StrucFunc"/>
</dbReference>
<evidence type="ECO:0000256" key="5">
    <source>
        <dbReference type="SAM" id="Phobius"/>
    </source>
</evidence>
<feature type="domain" description="BON" evidence="6">
    <location>
        <begin position="334"/>
        <end position="402"/>
    </location>
</feature>
<dbReference type="InterPro" id="IPR036737">
    <property type="entry name" value="OmpA-like_sf"/>
</dbReference>
<evidence type="ECO:0000256" key="1">
    <source>
        <dbReference type="ARBA" id="ARBA00004442"/>
    </source>
</evidence>
<evidence type="ECO:0000256" key="4">
    <source>
        <dbReference type="PROSITE-ProRule" id="PRU00473"/>
    </source>
</evidence>
<evidence type="ECO:0000313" key="9">
    <source>
        <dbReference type="Proteomes" id="UP000185860"/>
    </source>
</evidence>
<dbReference type="PROSITE" id="PS51123">
    <property type="entry name" value="OMPA_2"/>
    <property type="match status" value="1"/>
</dbReference>
<evidence type="ECO:0008006" key="10">
    <source>
        <dbReference type="Google" id="ProtNLM"/>
    </source>
</evidence>
<sequence>MKEQIHIDPQGIIESLTPIIDQVIKNKREEDKEALILAIAPLLPPAISEQIRSHPQEIAQAIAPELAAAIREQNKIDENAISKALASEMGKAIKEQIAIERDAMVDALYPVIGSTISKYMADAIRSINEKIENAISLEGINRKIRAKMQGVSEAELIFREAIPFTVRAVFLIHKSSGLLIADAQPENQQKLESDMVAGMLTAIRSFVNDCIARSGEVSEIDAIDYGNSKIILEVAGYCYLAVVTQGKTPQRYIRKIQKSLYNIVQVAGNEIEKFAGDPDTIPQKVQQILANLIKISEQPTKEKKFRLNGLLLVTSFLLGIIILPWGFHYYRQEVERRLEQETMEAFASVPELAVYRLNANISDGKLQLSGSLPNSDLRTKAEEIARKIAPNQLIENKIIAVELPPNPINIASEIKRVTSALNQINGITVYSSYTSGKVIVKGKVSQIEDGEKITQVFKQIPGVKTVTNTVQIQPLAIATRIYFDSGATDLKATDKNKILQIKTLLEQNPELSLRIMGYSDPIGSPDTNLKLAQSRAETVRNALITQGIAPKRLQALAAPTPPLGVDSQKPLWLARCVEFQPVVSQENNQ</sequence>
<feature type="transmembrane region" description="Helical" evidence="5">
    <location>
        <begin position="310"/>
        <end position="330"/>
    </location>
</feature>
<dbReference type="PANTHER" id="PTHR30329">
    <property type="entry name" value="STATOR ELEMENT OF FLAGELLAR MOTOR COMPLEX"/>
    <property type="match status" value="1"/>
</dbReference>
<feature type="domain" description="OmpA-like" evidence="7">
    <location>
        <begin position="470"/>
        <end position="589"/>
    </location>
</feature>
<evidence type="ECO:0000259" key="6">
    <source>
        <dbReference type="PROSITE" id="PS50914"/>
    </source>
</evidence>
<reference evidence="8 9" key="1">
    <citation type="submission" date="2016-11" db="EMBL/GenBank/DDBJ databases">
        <title>Draft Genome Sequences of Nine Cyanobacterial Strains from Diverse Habitats.</title>
        <authorList>
            <person name="Zhu T."/>
            <person name="Hou S."/>
            <person name="Lu X."/>
            <person name="Hess W.R."/>
        </authorList>
    </citation>
    <scope>NUCLEOTIDE SEQUENCE [LARGE SCALE GENOMIC DNA]</scope>
    <source>
        <strain evidence="8 9">IAM M-71</strain>
    </source>
</reference>
<name>A0A1U7IEP6_9CYAN</name>
<proteinExistence type="predicted"/>
<dbReference type="PANTHER" id="PTHR30329:SF21">
    <property type="entry name" value="LIPOPROTEIN YIAD-RELATED"/>
    <property type="match status" value="1"/>
</dbReference>
<keyword evidence="3" id="KW-0998">Cell outer membrane</keyword>
<evidence type="ECO:0000313" key="8">
    <source>
        <dbReference type="EMBL" id="OKH35449.1"/>
    </source>
</evidence>
<organism evidence="8 9">
    <name type="scientific">[Phormidium ambiguum] IAM M-71</name>
    <dbReference type="NCBI Taxonomy" id="454136"/>
    <lineage>
        <taxon>Bacteria</taxon>
        <taxon>Bacillati</taxon>
        <taxon>Cyanobacteriota</taxon>
        <taxon>Cyanophyceae</taxon>
        <taxon>Oscillatoriophycideae</taxon>
        <taxon>Aerosakkonematales</taxon>
        <taxon>Aerosakkonemataceae</taxon>
        <taxon>Floridanema</taxon>
    </lineage>
</organism>
<dbReference type="InterPro" id="IPR006664">
    <property type="entry name" value="OMP_bac"/>
</dbReference>
<dbReference type="Gene3D" id="3.30.1340.30">
    <property type="match status" value="1"/>
</dbReference>
<protein>
    <recommendedName>
        <fullName evidence="10">Flagellar motor protein MotB</fullName>
    </recommendedName>
</protein>
<dbReference type="AlphaFoldDB" id="A0A1U7IEP6"/>
<dbReference type="EMBL" id="MRCE01000022">
    <property type="protein sequence ID" value="OKH35449.1"/>
    <property type="molecule type" value="Genomic_DNA"/>
</dbReference>
<evidence type="ECO:0000256" key="3">
    <source>
        <dbReference type="ARBA" id="ARBA00023237"/>
    </source>
</evidence>
<evidence type="ECO:0000259" key="7">
    <source>
        <dbReference type="PROSITE" id="PS51123"/>
    </source>
</evidence>
<dbReference type="Pfam" id="PF04972">
    <property type="entry name" value="BON"/>
    <property type="match status" value="2"/>
</dbReference>
<comment type="subcellular location">
    <subcellularLocation>
        <location evidence="1">Cell outer membrane</location>
    </subcellularLocation>
</comment>
<dbReference type="GO" id="GO:0009279">
    <property type="term" value="C:cell outer membrane"/>
    <property type="evidence" value="ECO:0007669"/>
    <property type="project" value="UniProtKB-SubCell"/>
</dbReference>
<keyword evidence="2 4" id="KW-0472">Membrane</keyword>